<evidence type="ECO:0000256" key="1">
    <source>
        <dbReference type="ARBA" id="ARBA00004370"/>
    </source>
</evidence>
<evidence type="ECO:0000259" key="3">
    <source>
        <dbReference type="Pfam" id="PF08805"/>
    </source>
</evidence>
<dbReference type="InterPro" id="IPR014911">
    <property type="entry name" value="PilS_N"/>
</dbReference>
<reference evidence="5" key="4">
    <citation type="submission" date="2021-07" db="EMBL/GenBank/DDBJ databases">
        <authorList>
            <consortium name="Clinical and Environmental Microbiology Branch: Whole genome sequencing antimicrobial resistance pathogens in the healthcare setting"/>
        </authorList>
    </citation>
    <scope>NUCLEOTIDE SEQUENCE</scope>
    <source>
        <strain evidence="5">2021DK-00049</strain>
    </source>
</reference>
<evidence type="ECO:0000313" key="6">
    <source>
        <dbReference type="EMBL" id="HAT3900626.1"/>
    </source>
</evidence>
<keyword evidence="4" id="KW-0614">Plasmid</keyword>
<reference evidence="6" key="2">
    <citation type="journal article" date="2018" name="Genome Biol.">
        <title>SKESA: strategic k-mer extension for scrupulous assemblies.</title>
        <authorList>
            <person name="Souvorov A."/>
            <person name="Agarwala R."/>
            <person name="Lipman D.J."/>
        </authorList>
    </citation>
    <scope>NUCLEOTIDE SEQUENCE</scope>
    <source>
        <strain evidence="6">O50</strain>
    </source>
</reference>
<keyword evidence="2" id="KW-0472">Membrane</keyword>
<dbReference type="GeneID" id="86978987"/>
<dbReference type="EMBL" id="JAWPBU010000033">
    <property type="protein sequence ID" value="MDW2760934.1"/>
    <property type="molecule type" value="Genomic_DNA"/>
</dbReference>
<dbReference type="Pfam" id="PF08805">
    <property type="entry name" value="PilS"/>
    <property type="match status" value="1"/>
</dbReference>
<dbReference type="EMBL" id="KP987215">
    <property type="protein sequence ID" value="ALA08802.1"/>
    <property type="molecule type" value="Genomic_DNA"/>
</dbReference>
<dbReference type="EMBL" id="DACSXJ010000065">
    <property type="protein sequence ID" value="HAT3900626.1"/>
    <property type="molecule type" value="Genomic_DNA"/>
</dbReference>
<name>A0A0K2CS75_CITFR</name>
<reference evidence="4" key="1">
    <citation type="journal article" date="2015" name="J. Antimicrob. Chemother.">
        <title>Coexistence of a novel KPC-2-encoding MDR plasmid and an NDM-1-encoding pNDM-HN380-like plasmid in a clinical isolate of Citrobacter freundii.</title>
        <authorList>
            <person name="Feng J."/>
            <person name="Qiu Y."/>
            <person name="Yin Z."/>
            <person name="Chen W."/>
            <person name="Yang H."/>
            <person name="Yang W."/>
            <person name="Wang J."/>
            <person name="Gao Y."/>
            <person name="Zhou D."/>
        </authorList>
    </citation>
    <scope>NUCLEOTIDE SEQUENCE</scope>
    <source>
        <strain evidence="4">112298</strain>
        <plasmid evidence="4">p112298-KPC</plasmid>
    </source>
</reference>
<dbReference type="Proteomes" id="UP000855471">
    <property type="component" value="Unassembled WGS sequence"/>
</dbReference>
<dbReference type="AlphaFoldDB" id="A0A0K2CS75"/>
<evidence type="ECO:0000256" key="2">
    <source>
        <dbReference type="SAM" id="Phobius"/>
    </source>
</evidence>
<reference evidence="7" key="5">
    <citation type="submission" date="2023-10" db="EMBL/GenBank/DDBJ databases">
        <title>Fecal carriage and genetic characteristics of carbapenem-resistant Enterobacterales among healthy adults from four provinces of China.</title>
        <authorList>
            <person name="Li Y."/>
            <person name="Zhang R."/>
        </authorList>
    </citation>
    <scope>NUCLEOTIDE SEQUENCE</scope>
    <source>
        <strain evidence="7">HN-136</strain>
    </source>
</reference>
<sequence>MQFNSESTSQTYKPVKTVLHHRGWGFLEQGSIALIVLVVIGLVLAGYFALKNNVNVGKESSNIQSLITSTQNLLKGGDGYTFTSGAKMMGALIQMKVQPKSMTVRGTASSGTATLYNGWGGAVTLSPVTVSGFSNGFSLTYEMVPQDACVSLATQLSRAKIADAITVNSTAHSDGIVTTEEASAQCTADNGSTGTNKLIFTLNS</sequence>
<keyword evidence="2" id="KW-0812">Transmembrane</keyword>
<organism evidence="4">
    <name type="scientific">Citrobacter freundii</name>
    <dbReference type="NCBI Taxonomy" id="546"/>
    <lineage>
        <taxon>Bacteria</taxon>
        <taxon>Pseudomonadati</taxon>
        <taxon>Pseudomonadota</taxon>
        <taxon>Gammaproteobacteria</taxon>
        <taxon>Enterobacterales</taxon>
        <taxon>Enterobacteriaceae</taxon>
        <taxon>Citrobacter</taxon>
        <taxon>Citrobacter freundii complex</taxon>
    </lineage>
</organism>
<dbReference type="InterPro" id="IPR045584">
    <property type="entry name" value="Pilin-like"/>
</dbReference>
<comment type="subcellular location">
    <subcellularLocation>
        <location evidence="1">Membrane</location>
    </subcellularLocation>
</comment>
<dbReference type="GO" id="GO:0016020">
    <property type="term" value="C:membrane"/>
    <property type="evidence" value="ECO:0007669"/>
    <property type="project" value="UniProtKB-SubCell"/>
</dbReference>
<gene>
    <name evidence="4" type="primary">pilS</name>
    <name evidence="6" type="ORF">I9Y29_005125</name>
    <name evidence="5" type="ORF">KY227_004491</name>
    <name evidence="4" type="ORF">p112298KPC_123</name>
    <name evidence="7" type="ORF">RYZ67_20970</name>
</gene>
<proteinExistence type="predicted"/>
<dbReference type="SUPFAM" id="SSF54523">
    <property type="entry name" value="Pili subunits"/>
    <property type="match status" value="1"/>
</dbReference>
<geneLocation type="plasmid" evidence="4">
    <name>p112298-KPC</name>
</geneLocation>
<evidence type="ECO:0000313" key="5">
    <source>
        <dbReference type="EMBL" id="EHT9941344.1"/>
    </source>
</evidence>
<reference evidence="6" key="3">
    <citation type="submission" date="2020-09" db="EMBL/GenBank/DDBJ databases">
        <authorList>
            <consortium name="NCBI Pathogen Detection Project"/>
        </authorList>
    </citation>
    <scope>NUCLEOTIDE SEQUENCE</scope>
    <source>
        <strain evidence="6">O50</strain>
    </source>
</reference>
<keyword evidence="2" id="KW-1133">Transmembrane helix</keyword>
<dbReference type="Proteomes" id="UP001278087">
    <property type="component" value="Unassembled WGS sequence"/>
</dbReference>
<evidence type="ECO:0000313" key="7">
    <source>
        <dbReference type="EMBL" id="MDW2760934.1"/>
    </source>
</evidence>
<dbReference type="RefSeq" id="WP_052463753.1">
    <property type="nucleotide sequence ID" value="NZ_CM008470.1"/>
</dbReference>
<feature type="transmembrane region" description="Helical" evidence="2">
    <location>
        <begin position="32"/>
        <end position="50"/>
    </location>
</feature>
<protein>
    <submittedName>
        <fullName evidence="5">Pilus assembly protein PilX</fullName>
    </submittedName>
    <submittedName>
        <fullName evidence="7">Type 4 pilus major pilin</fullName>
    </submittedName>
    <submittedName>
        <fullName evidence="4">Type IV prepilin</fullName>
    </submittedName>
</protein>
<accession>A0A0K2CS75</accession>
<evidence type="ECO:0000313" key="4">
    <source>
        <dbReference type="EMBL" id="ALA08802.1"/>
    </source>
</evidence>
<feature type="domain" description="Type 4 secretion system PilS N-terminal" evidence="3">
    <location>
        <begin position="58"/>
        <end position="203"/>
    </location>
</feature>
<dbReference type="Gene3D" id="3.30.1690.10">
    <property type="entry name" value="TcpA-like pilin"/>
    <property type="match status" value="1"/>
</dbReference>
<dbReference type="EMBL" id="ABBJDF010000031">
    <property type="protein sequence ID" value="EHT9941344.1"/>
    <property type="molecule type" value="Genomic_DNA"/>
</dbReference>